<protein>
    <submittedName>
        <fullName evidence="2">Uncharacterized protein</fullName>
    </submittedName>
</protein>
<sequence>MKRTGGGPKKHDPRNGSEEAMKTGINERRPRIVANHLEAPLMGWKRCSAISGLMIIINGSDDGRTNKNDQPGKERTFLFRSSVHQECTINFDCSPLTPAS</sequence>
<name>A0ABN7AYL7_9HEMI</name>
<feature type="region of interest" description="Disordered" evidence="1">
    <location>
        <begin position="1"/>
        <end position="27"/>
    </location>
</feature>
<gene>
    <name evidence="2" type="ORF">NTJ_09886</name>
</gene>
<accession>A0ABN7AYL7</accession>
<reference evidence="2 3" key="1">
    <citation type="submission" date="2023-09" db="EMBL/GenBank/DDBJ databases">
        <title>Nesidiocoris tenuis whole genome shotgun sequence.</title>
        <authorList>
            <person name="Shibata T."/>
            <person name="Shimoda M."/>
            <person name="Kobayashi T."/>
            <person name="Uehara T."/>
        </authorList>
    </citation>
    <scope>NUCLEOTIDE SEQUENCE [LARGE SCALE GENOMIC DNA]</scope>
    <source>
        <strain evidence="2 3">Japan</strain>
    </source>
</reference>
<evidence type="ECO:0000313" key="3">
    <source>
        <dbReference type="Proteomes" id="UP001307889"/>
    </source>
</evidence>
<proteinExistence type="predicted"/>
<dbReference type="EMBL" id="AP028915">
    <property type="protein sequence ID" value="BES97073.1"/>
    <property type="molecule type" value="Genomic_DNA"/>
</dbReference>
<organism evidence="2 3">
    <name type="scientific">Nesidiocoris tenuis</name>
    <dbReference type="NCBI Taxonomy" id="355587"/>
    <lineage>
        <taxon>Eukaryota</taxon>
        <taxon>Metazoa</taxon>
        <taxon>Ecdysozoa</taxon>
        <taxon>Arthropoda</taxon>
        <taxon>Hexapoda</taxon>
        <taxon>Insecta</taxon>
        <taxon>Pterygota</taxon>
        <taxon>Neoptera</taxon>
        <taxon>Paraneoptera</taxon>
        <taxon>Hemiptera</taxon>
        <taxon>Heteroptera</taxon>
        <taxon>Panheteroptera</taxon>
        <taxon>Cimicomorpha</taxon>
        <taxon>Miridae</taxon>
        <taxon>Dicyphina</taxon>
        <taxon>Nesidiocoris</taxon>
    </lineage>
</organism>
<feature type="compositionally biased region" description="Basic and acidic residues" evidence="1">
    <location>
        <begin position="9"/>
        <end position="27"/>
    </location>
</feature>
<evidence type="ECO:0000256" key="1">
    <source>
        <dbReference type="SAM" id="MobiDB-lite"/>
    </source>
</evidence>
<keyword evidence="3" id="KW-1185">Reference proteome</keyword>
<evidence type="ECO:0000313" key="2">
    <source>
        <dbReference type="EMBL" id="BES97073.1"/>
    </source>
</evidence>
<dbReference type="Proteomes" id="UP001307889">
    <property type="component" value="Chromosome 7"/>
</dbReference>